<proteinExistence type="inferred from homology"/>
<dbReference type="Gene3D" id="3.20.20.100">
    <property type="entry name" value="NADP-dependent oxidoreductase domain"/>
    <property type="match status" value="1"/>
</dbReference>
<dbReference type="OrthoDB" id="416253at2759"/>
<accession>A0A1S9D7Q9</accession>
<dbReference type="AlphaFoldDB" id="A0A1S9D7Q9"/>
<evidence type="ECO:0000259" key="9">
    <source>
        <dbReference type="Pfam" id="PF00248"/>
    </source>
</evidence>
<dbReference type="PANTHER" id="PTHR43827:SF3">
    <property type="entry name" value="NADP-DEPENDENT OXIDOREDUCTASE DOMAIN-CONTAINING PROTEIN"/>
    <property type="match status" value="1"/>
</dbReference>
<comment type="similarity">
    <text evidence="1">Belongs to the aldo/keto reductase family.</text>
</comment>
<gene>
    <name evidence="10" type="ORF">OAory_01114470</name>
</gene>
<dbReference type="Pfam" id="PF00248">
    <property type="entry name" value="Aldo_ket_red"/>
    <property type="match status" value="1"/>
</dbReference>
<evidence type="ECO:0000313" key="11">
    <source>
        <dbReference type="Proteomes" id="UP000190312"/>
    </source>
</evidence>
<dbReference type="InterPro" id="IPR023210">
    <property type="entry name" value="NADP_OxRdtase_dom"/>
</dbReference>
<dbReference type="GO" id="GO:0016652">
    <property type="term" value="F:oxidoreductase activity, acting on NAD(P)H as acceptor"/>
    <property type="evidence" value="ECO:0007669"/>
    <property type="project" value="InterPro"/>
</dbReference>
<keyword evidence="4" id="KW-0560">Oxidoreductase</keyword>
<name>A0A1S9D7Q9_ASPOZ</name>
<feature type="domain" description="NADP-dependent oxidoreductase" evidence="9">
    <location>
        <begin position="27"/>
        <end position="272"/>
    </location>
</feature>
<dbReference type="PROSITE" id="PS00062">
    <property type="entry name" value="ALDOKETO_REDUCTASE_2"/>
    <property type="match status" value="1"/>
</dbReference>
<comment type="function">
    <text evidence="5">Catalyzes the initial reaction in the xylose utilization pathway by reducing D-xylose into xylitol. Xylose is a major component of hemicelluloses such as xylan. Most fungi utilize D-xylose via three enzymatic reactions, xylose reductase (XR), xylitol dehydrogenase (XDH), and xylulokinase, to form xylulose 5-phosphate, which enters pentose phosphate pathway.</text>
</comment>
<keyword evidence="3" id="KW-0521">NADP</keyword>
<evidence type="ECO:0000256" key="4">
    <source>
        <dbReference type="ARBA" id="ARBA00023002"/>
    </source>
</evidence>
<dbReference type="InterPro" id="IPR036812">
    <property type="entry name" value="NAD(P)_OxRdtase_dom_sf"/>
</dbReference>
<dbReference type="FunFam" id="3.20.20.100:FF:000002">
    <property type="entry name" value="2,5-diketo-D-gluconic acid reductase A"/>
    <property type="match status" value="1"/>
</dbReference>
<evidence type="ECO:0000256" key="1">
    <source>
        <dbReference type="ARBA" id="ARBA00007905"/>
    </source>
</evidence>
<organism evidence="10 11">
    <name type="scientific">Aspergillus oryzae</name>
    <name type="common">Yellow koji mold</name>
    <dbReference type="NCBI Taxonomy" id="5062"/>
    <lineage>
        <taxon>Eukaryota</taxon>
        <taxon>Fungi</taxon>
        <taxon>Dikarya</taxon>
        <taxon>Ascomycota</taxon>
        <taxon>Pezizomycotina</taxon>
        <taxon>Eurotiomycetes</taxon>
        <taxon>Eurotiomycetidae</taxon>
        <taxon>Eurotiales</taxon>
        <taxon>Aspergillaceae</taxon>
        <taxon>Aspergillus</taxon>
        <taxon>Aspergillus subgen. Circumdati</taxon>
    </lineage>
</organism>
<dbReference type="SUPFAM" id="SSF51430">
    <property type="entry name" value="NAD(P)-linked oxidoreductase"/>
    <property type="match status" value="1"/>
</dbReference>
<dbReference type="CDD" id="cd19120">
    <property type="entry name" value="AKR_AKR3C2-3"/>
    <property type="match status" value="1"/>
</dbReference>
<comment type="caution">
    <text evidence="10">The sequence shown here is derived from an EMBL/GenBank/DDBJ whole genome shotgun (WGS) entry which is preliminary data.</text>
</comment>
<evidence type="ECO:0000256" key="7">
    <source>
        <dbReference type="ARBA" id="ARBA00049485"/>
    </source>
</evidence>
<evidence type="ECO:0000256" key="3">
    <source>
        <dbReference type="ARBA" id="ARBA00022857"/>
    </source>
</evidence>
<dbReference type="EC" id="1.1.1.307" evidence="2"/>
<dbReference type="InterPro" id="IPR018170">
    <property type="entry name" value="Aldo/ket_reductase_CS"/>
</dbReference>
<protein>
    <recommendedName>
        <fullName evidence="2">D-xylose reductase [NAD(P)H]</fullName>
        <ecNumber evidence="2">1.1.1.307</ecNumber>
    </recommendedName>
</protein>
<comment type="catalytic activity">
    <reaction evidence="6">
        <text>xylitol + NADP(+) = D-xylose + NADPH + H(+)</text>
        <dbReference type="Rhea" id="RHEA:27445"/>
        <dbReference type="ChEBI" id="CHEBI:15378"/>
        <dbReference type="ChEBI" id="CHEBI:17151"/>
        <dbReference type="ChEBI" id="CHEBI:53455"/>
        <dbReference type="ChEBI" id="CHEBI:57783"/>
        <dbReference type="ChEBI" id="CHEBI:58349"/>
        <dbReference type="EC" id="1.1.1.307"/>
    </reaction>
</comment>
<keyword evidence="8" id="KW-0175">Coiled coil</keyword>
<dbReference type="InterPro" id="IPR036188">
    <property type="entry name" value="FAD/NAD-bd_sf"/>
</dbReference>
<dbReference type="InterPro" id="IPR044494">
    <property type="entry name" value="AKR3C2/3"/>
</dbReference>
<dbReference type="GO" id="GO:0016616">
    <property type="term" value="F:oxidoreductase activity, acting on the CH-OH group of donors, NAD or NADP as acceptor"/>
    <property type="evidence" value="ECO:0007669"/>
    <property type="project" value="UniProtKB-ARBA"/>
</dbReference>
<evidence type="ECO:0000256" key="8">
    <source>
        <dbReference type="SAM" id="Coils"/>
    </source>
</evidence>
<sequence length="679" mass="76954">MASNSIPNTPRVKLNDNVSIPILGYGTGTAWYKQAGDDSVNRELVEAIKTAIRLGYRHLDGAEVYGTEAELGVAIKESGIPREELFVTTKVITNIADIPSAIDQSLRKLQLNYVDLYLIHSPFFAKSDGELQQAWAAMEKVQQAGKAKAIGVSNYHQSHLEATLKTAVIAPVINQIEHHPYLQQEELLRFQREKDIKIASYGPLTPILRAPGGPVDPKVSELAAKYKVTEGEVLLRWSIDRGDVAVTTSSKESRLQEFLQVLTFQLTPEEMVMTNIHLLDWAIPSMSTSRNPSHGRSRICNAAQMERKRILDREHQRLRRQKAKRLSEMIQAEMSDLRQDLTFALEILDRLYQLVARCTTFIREPTWVAVSGFSGFQPRRFEPDEKDRFTKDPKALHTFRRWLEHNANKTYPLFFARSEAQEEARNEFVNSMRDALKNPGLEEKVIPPWAVGCRRLTPGVGYLESLNDLKTAVVYDEPRSYLGIAAAGYPNYYMFLAPNSPIGNGPVLVGTEAQADYICKHITRIQQQGIKSIEVTKEAVDDFIEHKDQYMKDMVWNEDCRSWYKGNTADGKIVALWPGSTLHYIDTLRQVRYEDFKVQYFGYHFSYLGNGMSKLEMAPDADLAYYIRQRDDAPIIGAKFVYKKAGPELTAINMTAAKASEETTTDVSRLKFTNRSVPG</sequence>
<dbReference type="SUPFAM" id="SSF51905">
    <property type="entry name" value="FAD/NAD(P)-binding domain"/>
    <property type="match status" value="1"/>
</dbReference>
<evidence type="ECO:0000256" key="5">
    <source>
        <dbReference type="ARBA" id="ARBA00025065"/>
    </source>
</evidence>
<evidence type="ECO:0000256" key="6">
    <source>
        <dbReference type="ARBA" id="ARBA00047534"/>
    </source>
</evidence>
<dbReference type="Proteomes" id="UP000190312">
    <property type="component" value="Unassembled WGS sequence"/>
</dbReference>
<dbReference type="VEuPathDB" id="FungiDB:AO090138000006"/>
<evidence type="ECO:0000256" key="2">
    <source>
        <dbReference type="ARBA" id="ARBA00012845"/>
    </source>
</evidence>
<evidence type="ECO:0000313" key="10">
    <source>
        <dbReference type="EMBL" id="OOO05110.1"/>
    </source>
</evidence>
<dbReference type="PROSITE" id="PS00798">
    <property type="entry name" value="ALDOKETO_REDUCTASE_1"/>
    <property type="match status" value="1"/>
</dbReference>
<dbReference type="VEuPathDB" id="FungiDB:AO090138000005"/>
<reference evidence="10 11" key="1">
    <citation type="submission" date="2016-10" db="EMBL/GenBank/DDBJ databases">
        <title>Genome sequencing of Aspergillus oryzae BCC7051.</title>
        <authorList>
            <person name="Thammarongtham C."/>
            <person name="Vorapreeda T."/>
            <person name="Nookaew I."/>
            <person name="Srisuk T."/>
            <person name="Land M."/>
            <person name="Jeennor S."/>
            <person name="Laoteng K."/>
        </authorList>
    </citation>
    <scope>NUCLEOTIDE SEQUENCE [LARGE SCALE GENOMIC DNA]</scope>
    <source>
        <strain evidence="10 11">BCC7051</strain>
    </source>
</reference>
<dbReference type="EMBL" id="MKZY01000010">
    <property type="protein sequence ID" value="OOO05110.1"/>
    <property type="molecule type" value="Genomic_DNA"/>
</dbReference>
<feature type="coiled-coil region" evidence="8">
    <location>
        <begin position="301"/>
        <end position="340"/>
    </location>
</feature>
<dbReference type="Gene3D" id="3.50.50.60">
    <property type="entry name" value="FAD/NAD(P)-binding domain"/>
    <property type="match status" value="1"/>
</dbReference>
<dbReference type="PRINTS" id="PR00069">
    <property type="entry name" value="ALDKETRDTASE"/>
</dbReference>
<dbReference type="eggNOG" id="KOG1577">
    <property type="taxonomic scope" value="Eukaryota"/>
</dbReference>
<comment type="catalytic activity">
    <reaction evidence="7">
        <text>xylitol + NAD(+) = D-xylose + NADH + H(+)</text>
        <dbReference type="Rhea" id="RHEA:27441"/>
        <dbReference type="ChEBI" id="CHEBI:15378"/>
        <dbReference type="ChEBI" id="CHEBI:17151"/>
        <dbReference type="ChEBI" id="CHEBI:53455"/>
        <dbReference type="ChEBI" id="CHEBI:57540"/>
        <dbReference type="ChEBI" id="CHEBI:57945"/>
        <dbReference type="EC" id="1.1.1.307"/>
    </reaction>
</comment>
<dbReference type="InterPro" id="IPR020471">
    <property type="entry name" value="AKR"/>
</dbReference>
<dbReference type="PANTHER" id="PTHR43827">
    <property type="entry name" value="2,5-DIKETO-D-GLUCONIC ACID REDUCTASE"/>
    <property type="match status" value="1"/>
</dbReference>